<dbReference type="STRING" id="333140.AWW68_13380"/>
<organism evidence="2 3">
    <name type="scientific">Roseivirga spongicola</name>
    <dbReference type="NCBI Taxonomy" id="333140"/>
    <lineage>
        <taxon>Bacteria</taxon>
        <taxon>Pseudomonadati</taxon>
        <taxon>Bacteroidota</taxon>
        <taxon>Cytophagia</taxon>
        <taxon>Cytophagales</taxon>
        <taxon>Roseivirgaceae</taxon>
        <taxon>Roseivirga</taxon>
    </lineage>
</organism>
<evidence type="ECO:0000313" key="2">
    <source>
        <dbReference type="EMBL" id="KYG73674.1"/>
    </source>
</evidence>
<name>A0A150X4P5_9BACT</name>
<sequence>MRLGQLSRKLEVDSSAIVELLKQNFREVNNHPNIKISKEELAFITNHFEPTPEPEKEPQPVTEEIITEPTVDIKEEPLEEEKETEIIETPAFVESLRPKVITLEEEFNAKKKELETFKAEKPELEGLRVVGKIDLPEPKPKAVKETKEVKEEKSKRSTQTIDERGARQRHNKRKSYRRNSNRNPVESQRKRAELEAKKKKEQEQQWHKEQKKKHYEQNVKAKIADKPKKKKKKKFVEQQAIQAQVQQTQTQSAKPTNVISRFWRWLNGGYDKFD</sequence>
<evidence type="ECO:0000256" key="1">
    <source>
        <dbReference type="SAM" id="MobiDB-lite"/>
    </source>
</evidence>
<feature type="region of interest" description="Disordered" evidence="1">
    <location>
        <begin position="119"/>
        <end position="234"/>
    </location>
</feature>
<feature type="compositionally biased region" description="Basic and acidic residues" evidence="1">
    <location>
        <begin position="187"/>
        <end position="208"/>
    </location>
</feature>
<keyword evidence="3" id="KW-1185">Reference proteome</keyword>
<reference evidence="2 3" key="1">
    <citation type="submission" date="2016-01" db="EMBL/GenBank/DDBJ databases">
        <title>Genome sequencing of Roseivirga spongicola UST030701-084.</title>
        <authorList>
            <person name="Selvaratnam C."/>
            <person name="Thevarajoo S."/>
            <person name="Goh K.M."/>
            <person name="Ee R."/>
            <person name="Chan K.-G."/>
            <person name="Chong C.S."/>
        </authorList>
    </citation>
    <scope>NUCLEOTIDE SEQUENCE [LARGE SCALE GENOMIC DNA]</scope>
    <source>
        <strain evidence="2 3">UST030701-084</strain>
    </source>
</reference>
<comment type="caution">
    <text evidence="2">The sequence shown here is derived from an EMBL/GenBank/DDBJ whole genome shotgun (WGS) entry which is preliminary data.</text>
</comment>
<accession>A0A150X4P5</accession>
<protein>
    <recommendedName>
        <fullName evidence="4">Translation initiation factor IF-2 N-terminal domain-containing protein</fullName>
    </recommendedName>
</protein>
<dbReference type="Proteomes" id="UP000075606">
    <property type="component" value="Unassembled WGS sequence"/>
</dbReference>
<dbReference type="RefSeq" id="WP_068222306.1">
    <property type="nucleotide sequence ID" value="NZ_CP139724.1"/>
</dbReference>
<dbReference type="EMBL" id="LRPC01000028">
    <property type="protein sequence ID" value="KYG73674.1"/>
    <property type="molecule type" value="Genomic_DNA"/>
</dbReference>
<dbReference type="OrthoDB" id="983084at2"/>
<feature type="compositionally biased region" description="Basic residues" evidence="1">
    <location>
        <begin position="167"/>
        <end position="180"/>
    </location>
</feature>
<evidence type="ECO:0008006" key="4">
    <source>
        <dbReference type="Google" id="ProtNLM"/>
    </source>
</evidence>
<proteinExistence type="predicted"/>
<gene>
    <name evidence="2" type="ORF">AWW68_13380</name>
</gene>
<feature type="compositionally biased region" description="Basic and acidic residues" evidence="1">
    <location>
        <begin position="215"/>
        <end position="226"/>
    </location>
</feature>
<dbReference type="AlphaFoldDB" id="A0A150X4P5"/>
<feature type="compositionally biased region" description="Basic and acidic residues" evidence="1">
    <location>
        <begin position="134"/>
        <end position="166"/>
    </location>
</feature>
<evidence type="ECO:0000313" key="3">
    <source>
        <dbReference type="Proteomes" id="UP000075606"/>
    </source>
</evidence>